<dbReference type="PROSITE" id="PS50162">
    <property type="entry name" value="RECA_2"/>
    <property type="match status" value="1"/>
</dbReference>
<reference evidence="15 16" key="1">
    <citation type="journal article" date="2016" name="Nat. Commun.">
        <title>Thousands of microbial genomes shed light on interconnected biogeochemical processes in an aquifer system.</title>
        <authorList>
            <person name="Anantharaman K."/>
            <person name="Brown C.T."/>
            <person name="Hug L.A."/>
            <person name="Sharon I."/>
            <person name="Castelle C.J."/>
            <person name="Probst A.J."/>
            <person name="Thomas B.C."/>
            <person name="Singh A."/>
            <person name="Wilkins M.J."/>
            <person name="Karaoz U."/>
            <person name="Brodie E.L."/>
            <person name="Williams K.H."/>
            <person name="Hubbard S.S."/>
            <person name="Banfield J.F."/>
        </authorList>
    </citation>
    <scope>NUCLEOTIDE SEQUENCE [LARGE SCALE GENOMIC DNA]</scope>
</reference>
<dbReference type="Gene3D" id="3.30.230.10">
    <property type="match status" value="1"/>
</dbReference>
<dbReference type="GO" id="GO:0005829">
    <property type="term" value="C:cytosol"/>
    <property type="evidence" value="ECO:0007669"/>
    <property type="project" value="TreeGrafter"/>
</dbReference>
<feature type="binding site" evidence="11">
    <location>
        <begin position="102"/>
        <end position="109"/>
    </location>
    <ligand>
        <name>ATP</name>
        <dbReference type="ChEBI" id="CHEBI:30616"/>
    </ligand>
</feature>
<keyword evidence="4 13" id="KW-0863">Zinc-finger</keyword>
<evidence type="ECO:0000256" key="6">
    <source>
        <dbReference type="ARBA" id="ARBA00022833"/>
    </source>
</evidence>
<evidence type="ECO:0000256" key="3">
    <source>
        <dbReference type="ARBA" id="ARBA00022763"/>
    </source>
</evidence>
<accession>A0A1G1XYQ1</accession>
<dbReference type="GO" id="GO:0140664">
    <property type="term" value="F:ATP-dependent DNA damage sensor activity"/>
    <property type="evidence" value="ECO:0007669"/>
    <property type="project" value="InterPro"/>
</dbReference>
<comment type="similarity">
    <text evidence="11 13">Belongs to the RecA family. RadA subfamily.</text>
</comment>
<dbReference type="InterPro" id="IPR014721">
    <property type="entry name" value="Ribsml_uS5_D2-typ_fold_subgr"/>
</dbReference>
<keyword evidence="5" id="KW-0378">Hydrolase</keyword>
<dbReference type="Pfam" id="PF13481">
    <property type="entry name" value="AAA_25"/>
    <property type="match status" value="1"/>
</dbReference>
<dbReference type="Pfam" id="PF13541">
    <property type="entry name" value="ChlI"/>
    <property type="match status" value="1"/>
</dbReference>
<dbReference type="PANTHER" id="PTHR32472:SF10">
    <property type="entry name" value="DNA REPAIR PROTEIN RADA-LIKE PROTEIN"/>
    <property type="match status" value="1"/>
</dbReference>
<dbReference type="SUPFAM" id="SSF52540">
    <property type="entry name" value="P-loop containing nucleoside triphosphate hydrolases"/>
    <property type="match status" value="1"/>
</dbReference>
<dbReference type="InterPro" id="IPR003593">
    <property type="entry name" value="AAA+_ATPase"/>
</dbReference>
<keyword evidence="9 11" id="KW-0238">DNA-binding</keyword>
<evidence type="ECO:0000256" key="5">
    <source>
        <dbReference type="ARBA" id="ARBA00022801"/>
    </source>
</evidence>
<dbReference type="InterPro" id="IPR027417">
    <property type="entry name" value="P-loop_NTPase"/>
</dbReference>
<dbReference type="AlphaFoldDB" id="A0A1G1XYQ1"/>
<protein>
    <recommendedName>
        <fullName evidence="11 12">DNA repair protein RadA</fullName>
    </recommendedName>
</protein>
<keyword evidence="10 11" id="KW-0234">DNA repair</keyword>
<keyword evidence="7 11" id="KW-0067">ATP-binding</keyword>
<feature type="short sequence motif" description="RadA KNRFG motif" evidence="11">
    <location>
        <begin position="256"/>
        <end position="260"/>
    </location>
</feature>
<organism evidence="15 16">
    <name type="scientific">Candidatus Buchananbacteria bacterium RIFCSPHIGHO2_01_FULL_39_14</name>
    <dbReference type="NCBI Taxonomy" id="1797532"/>
    <lineage>
        <taxon>Bacteria</taxon>
        <taxon>Candidatus Buchananiibacteriota</taxon>
    </lineage>
</organism>
<dbReference type="SUPFAM" id="SSF54211">
    <property type="entry name" value="Ribosomal protein S5 domain 2-like"/>
    <property type="match status" value="1"/>
</dbReference>
<keyword evidence="6 13" id="KW-0862">Zinc</keyword>
<dbReference type="PRINTS" id="PR01874">
    <property type="entry name" value="DNAREPAIRADA"/>
</dbReference>
<evidence type="ECO:0000256" key="1">
    <source>
        <dbReference type="ARBA" id="ARBA00022723"/>
    </source>
</evidence>
<feature type="region of interest" description="Lon-protease-like" evidence="11">
    <location>
        <begin position="354"/>
        <end position="452"/>
    </location>
</feature>
<dbReference type="STRING" id="1797532.A2729_03440"/>
<dbReference type="GO" id="GO:0008270">
    <property type="term" value="F:zinc ion binding"/>
    <property type="evidence" value="ECO:0007669"/>
    <property type="project" value="UniProtKB-KW"/>
</dbReference>
<evidence type="ECO:0000256" key="2">
    <source>
        <dbReference type="ARBA" id="ARBA00022741"/>
    </source>
</evidence>
<dbReference type="Gene3D" id="3.40.50.300">
    <property type="entry name" value="P-loop containing nucleotide triphosphate hydrolases"/>
    <property type="match status" value="1"/>
</dbReference>
<dbReference type="GO" id="GO:0005524">
    <property type="term" value="F:ATP binding"/>
    <property type="evidence" value="ECO:0007669"/>
    <property type="project" value="UniProtKB-UniRule"/>
</dbReference>
<dbReference type="SMART" id="SM00382">
    <property type="entry name" value="AAA"/>
    <property type="match status" value="1"/>
</dbReference>
<dbReference type="GO" id="GO:0003684">
    <property type="term" value="F:damaged DNA binding"/>
    <property type="evidence" value="ECO:0007669"/>
    <property type="project" value="InterPro"/>
</dbReference>
<dbReference type="InterPro" id="IPR020568">
    <property type="entry name" value="Ribosomal_Su5_D2-typ_SF"/>
</dbReference>
<dbReference type="InterPro" id="IPR004504">
    <property type="entry name" value="DNA_repair_RadA"/>
</dbReference>
<comment type="function">
    <text evidence="11">Plays a role in repairing double-strand DNA breaks, probably involving stabilizing or processing branched DNA or blocked replication forks.</text>
</comment>
<evidence type="ECO:0000256" key="10">
    <source>
        <dbReference type="ARBA" id="ARBA00023204"/>
    </source>
</evidence>
<feature type="domain" description="RecA family profile 1" evidence="14">
    <location>
        <begin position="73"/>
        <end position="219"/>
    </location>
</feature>
<evidence type="ECO:0000259" key="14">
    <source>
        <dbReference type="PROSITE" id="PS50162"/>
    </source>
</evidence>
<dbReference type="HAMAP" id="MF_01498">
    <property type="entry name" value="RadA_bact"/>
    <property type="match status" value="1"/>
</dbReference>
<comment type="function">
    <text evidence="13">DNA-dependent ATPase involved in processing of recombination intermediates, plays a role in repairing DNA breaks. Stimulates the branch migration of RecA-mediated strand transfer reactions, allowing the 3' invading strand to extend heteroduplex DNA faster. Binds ssDNA in the presence of ADP but not other nucleotides, has ATPase activity that is stimulated by ssDNA and various branched DNA structures, but inhibited by SSB. Does not have RecA's homology-searching function.</text>
</comment>
<dbReference type="Pfam" id="PF18073">
    <property type="entry name" value="Zn_ribbon_LapB"/>
    <property type="match status" value="1"/>
</dbReference>
<dbReference type="Proteomes" id="UP000178930">
    <property type="component" value="Unassembled WGS sequence"/>
</dbReference>
<sequence>MAKISEIYVCSNCDHQIPKWQGRCPECGQWSTLKKSQILSAQGGSASGGKSQNFQLAVPPGKVVSFNEVKVSDFARIKTGISEFDRVLGGGIVLGSLVLLGGEPGIGKSTLVLQISQNLTGLVLYVSGEESVEQIKTRLDRLNFKTDNLKFLGETNVETIISTILKEKPRLAIIDSIQTLYSSEAPSSAGSVNQVRICTTKLLEVAKKNNITILIIGHVTKFGEVAGPKTLEHLVDVVLYLEGEQYQTFRILRGVKNRFGSIAEVGIFEMRQTGLVEIKDPAAIFLTEKKPTPGSVITAALEGSRVFLIEVQALVSLTNFGYPQRKSYGFDLNRLQLLTATLIRRLGLKLTNQDIYLNLVGGLKVNEPAIDLAVCLAIYSALKNVTLVAELVIFGEVGLAGEIRPVNQIAKRISEAEKLGFKKIIMPATKEKIESKIKVIQVKDLAEAIKKI</sequence>
<dbReference type="GO" id="GO:0016787">
    <property type="term" value="F:hydrolase activity"/>
    <property type="evidence" value="ECO:0007669"/>
    <property type="project" value="UniProtKB-KW"/>
</dbReference>
<evidence type="ECO:0000256" key="8">
    <source>
        <dbReference type="ARBA" id="ARBA00023016"/>
    </source>
</evidence>
<dbReference type="EMBL" id="MHIB01000006">
    <property type="protein sequence ID" value="OGY45081.1"/>
    <property type="molecule type" value="Genomic_DNA"/>
</dbReference>
<name>A0A1G1XYQ1_9BACT</name>
<dbReference type="InterPro" id="IPR041166">
    <property type="entry name" value="Rubredoxin_2"/>
</dbReference>
<comment type="caution">
    <text evidence="15">The sequence shown here is derived from an EMBL/GenBank/DDBJ whole genome shotgun (WGS) entry which is preliminary data.</text>
</comment>
<evidence type="ECO:0000256" key="4">
    <source>
        <dbReference type="ARBA" id="ARBA00022771"/>
    </source>
</evidence>
<keyword evidence="3 11" id="KW-0227">DNA damage</keyword>
<evidence type="ECO:0000313" key="15">
    <source>
        <dbReference type="EMBL" id="OGY45081.1"/>
    </source>
</evidence>
<gene>
    <name evidence="11" type="primary">radA</name>
    <name evidence="15" type="ORF">A2729_03440</name>
</gene>
<evidence type="ECO:0000256" key="11">
    <source>
        <dbReference type="HAMAP-Rule" id="MF_01498"/>
    </source>
</evidence>
<dbReference type="GO" id="GO:0000725">
    <property type="term" value="P:recombinational repair"/>
    <property type="evidence" value="ECO:0007669"/>
    <property type="project" value="UniProtKB-UniRule"/>
</dbReference>
<evidence type="ECO:0000256" key="13">
    <source>
        <dbReference type="RuleBase" id="RU003555"/>
    </source>
</evidence>
<comment type="domain">
    <text evidence="11">The middle region has homology to RecA with ATPase motifs including the RadA KNRFG motif, while the C-terminus is homologous to Lon protease.</text>
</comment>
<evidence type="ECO:0000256" key="9">
    <source>
        <dbReference type="ARBA" id="ARBA00023125"/>
    </source>
</evidence>
<dbReference type="InterPro" id="IPR020588">
    <property type="entry name" value="RecA_ATP-bd"/>
</dbReference>
<dbReference type="CDD" id="cd01121">
    <property type="entry name" value="RadA_SMS_N"/>
    <property type="match status" value="1"/>
</dbReference>
<keyword evidence="2 11" id="KW-0547">Nucleotide-binding</keyword>
<keyword evidence="1 11" id="KW-0479">Metal-binding</keyword>
<dbReference type="PANTHER" id="PTHR32472">
    <property type="entry name" value="DNA REPAIR PROTEIN RADA"/>
    <property type="match status" value="1"/>
</dbReference>
<evidence type="ECO:0000313" key="16">
    <source>
        <dbReference type="Proteomes" id="UP000178930"/>
    </source>
</evidence>
<proteinExistence type="inferred from homology"/>
<dbReference type="FunFam" id="3.40.50.300:FF:000050">
    <property type="entry name" value="DNA repair protein RadA"/>
    <property type="match status" value="1"/>
</dbReference>
<keyword evidence="8 11" id="KW-0346">Stress response</keyword>
<evidence type="ECO:0000256" key="7">
    <source>
        <dbReference type="ARBA" id="ARBA00022840"/>
    </source>
</evidence>
<evidence type="ECO:0000256" key="12">
    <source>
        <dbReference type="NCBIfam" id="TIGR00416"/>
    </source>
</evidence>
<dbReference type="NCBIfam" id="TIGR00416">
    <property type="entry name" value="sms"/>
    <property type="match status" value="1"/>
</dbReference>